<dbReference type="EMBL" id="JABAIV010000003">
    <property type="protein sequence ID" value="NNG23269.1"/>
    <property type="molecule type" value="Genomic_DNA"/>
</dbReference>
<name>A0A7Y2K0P9_9BURK</name>
<comment type="cofactor">
    <cofactor evidence="1">
        <name>Ca(2+)</name>
        <dbReference type="ChEBI" id="CHEBI:29108"/>
    </cofactor>
</comment>
<dbReference type="AlphaFoldDB" id="A0A7Y2K0P9"/>
<evidence type="ECO:0000256" key="9">
    <source>
        <dbReference type="SAM" id="MobiDB-lite"/>
    </source>
</evidence>
<dbReference type="GO" id="GO:0016837">
    <property type="term" value="F:carbon-oxygen lyase activity, acting on polysaccharides"/>
    <property type="evidence" value="ECO:0007669"/>
    <property type="project" value="TreeGrafter"/>
</dbReference>
<reference evidence="12 13" key="1">
    <citation type="submission" date="2020-04" db="EMBL/GenBank/DDBJ databases">
        <title>Massilia sp. nov., a cold adapted bacteria isolated from Arctic soil.</title>
        <authorList>
            <person name="Son J."/>
            <person name="Ka J.-O."/>
        </authorList>
    </citation>
    <scope>NUCLEOTIDE SEQUENCE [LARGE SCALE GENOMIC DNA]</scope>
    <source>
        <strain evidence="12 13">ML15P13</strain>
    </source>
</reference>
<keyword evidence="4" id="KW-0479">Metal-binding</keyword>
<dbReference type="PANTHER" id="PTHR40088">
    <property type="entry name" value="PECTATE LYASE (EUROFUNG)"/>
    <property type="match status" value="1"/>
</dbReference>
<evidence type="ECO:0000313" key="13">
    <source>
        <dbReference type="Proteomes" id="UP000533905"/>
    </source>
</evidence>
<evidence type="ECO:0000256" key="7">
    <source>
        <dbReference type="ARBA" id="ARBA00023239"/>
    </source>
</evidence>
<dbReference type="Proteomes" id="UP000533905">
    <property type="component" value="Unassembled WGS sequence"/>
</dbReference>
<evidence type="ECO:0000256" key="5">
    <source>
        <dbReference type="ARBA" id="ARBA00022729"/>
    </source>
</evidence>
<evidence type="ECO:0000259" key="10">
    <source>
        <dbReference type="Pfam" id="PF07602"/>
    </source>
</evidence>
<proteinExistence type="inferred from homology"/>
<keyword evidence="5" id="KW-0732">Signal</keyword>
<dbReference type="Pfam" id="PF13229">
    <property type="entry name" value="Beta_helix"/>
    <property type="match status" value="1"/>
</dbReference>
<evidence type="ECO:0000256" key="4">
    <source>
        <dbReference type="ARBA" id="ARBA00022723"/>
    </source>
</evidence>
<keyword evidence="13" id="KW-1185">Reference proteome</keyword>
<accession>A0A7Y2K0P9</accession>
<evidence type="ECO:0000256" key="6">
    <source>
        <dbReference type="ARBA" id="ARBA00022837"/>
    </source>
</evidence>
<protein>
    <submittedName>
        <fullName evidence="12">DUF1565 domain-containing protein</fullName>
    </submittedName>
</protein>
<feature type="domain" description="DUF1565" evidence="10">
    <location>
        <begin position="54"/>
        <end position="90"/>
    </location>
</feature>
<dbReference type="InterPro" id="IPR039448">
    <property type="entry name" value="Beta_helix"/>
</dbReference>
<organism evidence="12 13">
    <name type="scientific">Telluria aromaticivorans</name>
    <dbReference type="NCBI Taxonomy" id="2725995"/>
    <lineage>
        <taxon>Bacteria</taxon>
        <taxon>Pseudomonadati</taxon>
        <taxon>Pseudomonadota</taxon>
        <taxon>Betaproteobacteria</taxon>
        <taxon>Burkholderiales</taxon>
        <taxon>Oxalobacteraceae</taxon>
        <taxon>Telluria group</taxon>
        <taxon>Telluria</taxon>
    </lineage>
</organism>
<evidence type="ECO:0000259" key="11">
    <source>
        <dbReference type="Pfam" id="PF13229"/>
    </source>
</evidence>
<comment type="similarity">
    <text evidence="8">Belongs to the polysaccharide lyase 9 family.</text>
</comment>
<dbReference type="InterPro" id="IPR052052">
    <property type="entry name" value="Polysaccharide_Lyase_9"/>
</dbReference>
<dbReference type="Pfam" id="PF07602">
    <property type="entry name" value="DUF1565"/>
    <property type="match status" value="1"/>
</dbReference>
<dbReference type="PANTHER" id="PTHR40088:SF1">
    <property type="entry name" value="PECTATE LYASE PEL9"/>
    <property type="match status" value="1"/>
</dbReference>
<dbReference type="SMART" id="SM00710">
    <property type="entry name" value="PbH1"/>
    <property type="match status" value="4"/>
</dbReference>
<dbReference type="PROSITE" id="PS51257">
    <property type="entry name" value="PROKAR_LIPOPROTEIN"/>
    <property type="match status" value="1"/>
</dbReference>
<feature type="region of interest" description="Disordered" evidence="9">
    <location>
        <begin position="347"/>
        <end position="403"/>
    </location>
</feature>
<dbReference type="GO" id="GO:0005576">
    <property type="term" value="C:extracellular region"/>
    <property type="evidence" value="ECO:0007669"/>
    <property type="project" value="UniProtKB-SubCell"/>
</dbReference>
<dbReference type="SUPFAM" id="SSF51126">
    <property type="entry name" value="Pectin lyase-like"/>
    <property type="match status" value="1"/>
</dbReference>
<evidence type="ECO:0000256" key="8">
    <source>
        <dbReference type="ARBA" id="ARBA00038263"/>
    </source>
</evidence>
<dbReference type="Gene3D" id="2.160.20.10">
    <property type="entry name" value="Single-stranded right-handed beta-helix, Pectin lyase-like"/>
    <property type="match status" value="1"/>
</dbReference>
<evidence type="ECO:0000256" key="3">
    <source>
        <dbReference type="ARBA" id="ARBA00022525"/>
    </source>
</evidence>
<feature type="domain" description="Right handed beta helix" evidence="11">
    <location>
        <begin position="158"/>
        <end position="319"/>
    </location>
</feature>
<comment type="caution">
    <text evidence="12">The sequence shown here is derived from an EMBL/GenBank/DDBJ whole genome shotgun (WGS) entry which is preliminary data.</text>
</comment>
<keyword evidence="6" id="KW-0106">Calcium</keyword>
<evidence type="ECO:0000313" key="12">
    <source>
        <dbReference type="EMBL" id="NNG23269.1"/>
    </source>
</evidence>
<keyword evidence="7" id="KW-0456">Lyase</keyword>
<evidence type="ECO:0000256" key="1">
    <source>
        <dbReference type="ARBA" id="ARBA00001913"/>
    </source>
</evidence>
<dbReference type="InterPro" id="IPR012334">
    <property type="entry name" value="Pectin_lyas_fold"/>
</dbReference>
<gene>
    <name evidence="12" type="ORF">HGB41_09680</name>
</gene>
<evidence type="ECO:0000256" key="2">
    <source>
        <dbReference type="ARBA" id="ARBA00004613"/>
    </source>
</evidence>
<dbReference type="GO" id="GO:0046872">
    <property type="term" value="F:metal ion binding"/>
    <property type="evidence" value="ECO:0007669"/>
    <property type="project" value="UniProtKB-KW"/>
</dbReference>
<dbReference type="InterPro" id="IPR006626">
    <property type="entry name" value="PbH1"/>
</dbReference>
<dbReference type="InterPro" id="IPR011050">
    <property type="entry name" value="Pectin_lyase_fold/virulence"/>
</dbReference>
<keyword evidence="3" id="KW-0964">Secreted</keyword>
<comment type="subcellular location">
    <subcellularLocation>
        <location evidence="2">Secreted</location>
    </subcellularLocation>
</comment>
<dbReference type="InterPro" id="IPR011459">
    <property type="entry name" value="DUF1565"/>
</dbReference>
<sequence>MLRRLSNHVLALLLPLPAALALCVLLSGCRLREAGQEDLVIPELVRTHLYVAPSGSDSNPGTRDEPFRTLTRAAQAATPGTTVHVAPGTYFGGIRTNTHGTAEARIVFQSTERWGARLVPPLDSRRPAAWDNRANYLDIVGFEIDGNQYQSGMKWLSGIYNAASHNGVHHNRIHHIGNDVPCETKGGAGIGIDSYYKGNDAEVVGNQVHDIGPPECRTMHGIYISTRASVRDNIIYRASGSGIHLWHDATNVSIRGNTVVASGSGIVVGGGDYYHGKGPNDNTHTINNIVVDNGQGVVEQGETGPNVSYRNNLVYQNGGSDWKLPAGREHVGTISAGPLFVDYTRGGAEPDFRLQPGSPAIGKGMAAGPPPETAGARPRRPTDIGAVPYTPPELASPMSTATE</sequence>